<keyword evidence="1" id="KW-1133">Transmembrane helix</keyword>
<feature type="transmembrane region" description="Helical" evidence="1">
    <location>
        <begin position="35"/>
        <end position="58"/>
    </location>
</feature>
<accession>A0A6N3CW87</accession>
<feature type="transmembrane region" description="Helical" evidence="1">
    <location>
        <begin position="12"/>
        <end position="29"/>
    </location>
</feature>
<sequence length="140" mass="16407">MIRTFHAKINKKILFFSLLPATVLAIYFFWVKLPLAALCCMVFLVFVVERLIHTYYVFTDEGCLFIHQGRFSKVSRHSLSDIEKVDIVRPSSLSFLKNKDTVMLTFCDGSIKFITPFPAEEFCRYFKRKQEDFLEKTDGL</sequence>
<dbReference type="RefSeq" id="WP_008618955.1">
    <property type="nucleotide sequence ID" value="NZ_CACRUT010000015.1"/>
</dbReference>
<dbReference type="EMBL" id="CACRUT010000015">
    <property type="protein sequence ID" value="VYU19884.1"/>
    <property type="molecule type" value="Genomic_DNA"/>
</dbReference>
<dbReference type="AlphaFoldDB" id="A0A6N3CW87"/>
<evidence type="ECO:0000256" key="1">
    <source>
        <dbReference type="SAM" id="Phobius"/>
    </source>
</evidence>
<keyword evidence="1" id="KW-0812">Transmembrane</keyword>
<organism evidence="2">
    <name type="scientific">Paraprevotella clara</name>
    <dbReference type="NCBI Taxonomy" id="454154"/>
    <lineage>
        <taxon>Bacteria</taxon>
        <taxon>Pseudomonadati</taxon>
        <taxon>Bacteroidota</taxon>
        <taxon>Bacteroidia</taxon>
        <taxon>Bacteroidales</taxon>
        <taxon>Prevotellaceae</taxon>
        <taxon>Paraprevotella</taxon>
    </lineage>
</organism>
<reference evidence="2" key="1">
    <citation type="submission" date="2019-11" db="EMBL/GenBank/DDBJ databases">
        <authorList>
            <person name="Feng L."/>
        </authorList>
    </citation>
    <scope>NUCLEOTIDE SEQUENCE</scope>
    <source>
        <strain evidence="2">PclaraLFYP37</strain>
    </source>
</reference>
<gene>
    <name evidence="2" type="ORF">PCLFYP37_02168</name>
</gene>
<evidence type="ECO:0000313" key="2">
    <source>
        <dbReference type="EMBL" id="VYU19884.1"/>
    </source>
</evidence>
<name>A0A6N3CW87_9BACT</name>
<protein>
    <submittedName>
        <fullName evidence="2">Uncharacterized protein</fullName>
    </submittedName>
</protein>
<keyword evidence="1" id="KW-0472">Membrane</keyword>
<proteinExistence type="predicted"/>